<organism evidence="2 3">
    <name type="scientific">Patella caerulea</name>
    <name type="common">Rayed Mediterranean limpet</name>
    <dbReference type="NCBI Taxonomy" id="87958"/>
    <lineage>
        <taxon>Eukaryota</taxon>
        <taxon>Metazoa</taxon>
        <taxon>Spiralia</taxon>
        <taxon>Lophotrochozoa</taxon>
        <taxon>Mollusca</taxon>
        <taxon>Gastropoda</taxon>
        <taxon>Patellogastropoda</taxon>
        <taxon>Patelloidea</taxon>
        <taxon>Patellidae</taxon>
        <taxon>Patella</taxon>
    </lineage>
</organism>
<sequence length="301" mass="34359">MTAVIDSDVKVVIEEEVFEEQDLLLRRLTPYATVRPQDLQSLRLGDGNVWTNHFEDLLLDRFTSKYPENGVSEEEEHTNCRTNPKEPSSRNLVVNGCENNDVPVEYLVKGLRPHELPVIGVYVHRQISPGFPYQVRYNDSQRYLFNGEARCLKSIGMGYGKRLTFSGDTPNDDCLFWSDSHPEGFAFSLVAVQRNQKFVIYTAQMEAVGEVLVESVMDEQEEESTDCVNGAVTKYVHVTMECSIKYYQRHHGLLELRHNDVESINGLAVLVKHKGEKQANLKCIQNVILSRFGKCSLHRDC</sequence>
<comment type="caution">
    <text evidence="2">The sequence shown here is derived from an EMBL/GenBank/DDBJ whole genome shotgun (WGS) entry which is preliminary data.</text>
</comment>
<dbReference type="Proteomes" id="UP001347796">
    <property type="component" value="Unassembled WGS sequence"/>
</dbReference>
<name>A0AAN8PXS7_PATCE</name>
<dbReference type="AlphaFoldDB" id="A0AAN8PXS7"/>
<gene>
    <name evidence="2" type="ORF">SNE40_005733</name>
</gene>
<evidence type="ECO:0000313" key="3">
    <source>
        <dbReference type="Proteomes" id="UP001347796"/>
    </source>
</evidence>
<feature type="compositionally biased region" description="Basic and acidic residues" evidence="1">
    <location>
        <begin position="77"/>
        <end position="88"/>
    </location>
</feature>
<feature type="region of interest" description="Disordered" evidence="1">
    <location>
        <begin position="69"/>
        <end position="88"/>
    </location>
</feature>
<protein>
    <submittedName>
        <fullName evidence="2">Uncharacterized protein</fullName>
    </submittedName>
</protein>
<proteinExistence type="predicted"/>
<reference evidence="2 3" key="1">
    <citation type="submission" date="2024-01" db="EMBL/GenBank/DDBJ databases">
        <title>The genome of the rayed Mediterranean limpet Patella caerulea (Linnaeus, 1758).</title>
        <authorList>
            <person name="Anh-Thu Weber A."/>
            <person name="Halstead-Nussloch G."/>
        </authorList>
    </citation>
    <scope>NUCLEOTIDE SEQUENCE [LARGE SCALE GENOMIC DNA]</scope>
    <source>
        <strain evidence="2">AATW-2023a</strain>
        <tissue evidence="2">Whole specimen</tissue>
    </source>
</reference>
<keyword evidence="3" id="KW-1185">Reference proteome</keyword>
<evidence type="ECO:0000256" key="1">
    <source>
        <dbReference type="SAM" id="MobiDB-lite"/>
    </source>
</evidence>
<accession>A0AAN8PXS7</accession>
<evidence type="ECO:0000313" key="2">
    <source>
        <dbReference type="EMBL" id="KAK6187783.1"/>
    </source>
</evidence>
<dbReference type="EMBL" id="JAZGQO010000004">
    <property type="protein sequence ID" value="KAK6187783.1"/>
    <property type="molecule type" value="Genomic_DNA"/>
</dbReference>